<feature type="compositionally biased region" description="Basic and acidic residues" evidence="1">
    <location>
        <begin position="155"/>
        <end position="165"/>
    </location>
</feature>
<evidence type="ECO:0008006" key="4">
    <source>
        <dbReference type="Google" id="ProtNLM"/>
    </source>
</evidence>
<protein>
    <recommendedName>
        <fullName evidence="4">C2H2-type domain-containing protein</fullName>
    </recommendedName>
</protein>
<gene>
    <name evidence="2" type="ORF">M421DRAFT_313876</name>
</gene>
<dbReference type="AlphaFoldDB" id="A0A6A5RW41"/>
<proteinExistence type="predicted"/>
<sequence length="207" mass="23652">MPSNLPRQRHESSRRLTPLGRPRPRAISSGHSPLLGSPSFALAPSAGKHVSTFTQPVSSPANPRKPSPLPKKRRRHHTSTSDSEPEVITGHVLANGKLKCSDPECSVLKFGRPADFRRHYKMVHETKKIEYFCTWKGCDRSKRPFKKGKGRSFGSRRDKMEEHVRTVHQRVDKRKRQQPGTEDEEDEEDDDDTEGTEQPQSKTQRRL</sequence>
<dbReference type="Proteomes" id="UP000800082">
    <property type="component" value="Unassembled WGS sequence"/>
</dbReference>
<dbReference type="GeneID" id="54346881"/>
<feature type="compositionally biased region" description="Low complexity" evidence="1">
    <location>
        <begin position="28"/>
        <end position="39"/>
    </location>
</feature>
<dbReference type="EMBL" id="ML978960">
    <property type="protein sequence ID" value="KAF1931510.1"/>
    <property type="molecule type" value="Genomic_DNA"/>
</dbReference>
<dbReference type="Gene3D" id="3.30.160.60">
    <property type="entry name" value="Classic Zinc Finger"/>
    <property type="match status" value="1"/>
</dbReference>
<reference evidence="2" key="1">
    <citation type="journal article" date="2020" name="Stud. Mycol.">
        <title>101 Dothideomycetes genomes: a test case for predicting lifestyles and emergence of pathogens.</title>
        <authorList>
            <person name="Haridas S."/>
            <person name="Albert R."/>
            <person name="Binder M."/>
            <person name="Bloem J."/>
            <person name="Labutti K."/>
            <person name="Salamov A."/>
            <person name="Andreopoulos B."/>
            <person name="Baker S."/>
            <person name="Barry K."/>
            <person name="Bills G."/>
            <person name="Bluhm B."/>
            <person name="Cannon C."/>
            <person name="Castanera R."/>
            <person name="Culley D."/>
            <person name="Daum C."/>
            <person name="Ezra D."/>
            <person name="Gonzalez J."/>
            <person name="Henrissat B."/>
            <person name="Kuo A."/>
            <person name="Liang C."/>
            <person name="Lipzen A."/>
            <person name="Lutzoni F."/>
            <person name="Magnuson J."/>
            <person name="Mondo S."/>
            <person name="Nolan M."/>
            <person name="Ohm R."/>
            <person name="Pangilinan J."/>
            <person name="Park H.-J."/>
            <person name="Ramirez L."/>
            <person name="Alfaro M."/>
            <person name="Sun H."/>
            <person name="Tritt A."/>
            <person name="Yoshinaga Y."/>
            <person name="Zwiers L.-H."/>
            <person name="Turgeon B."/>
            <person name="Goodwin S."/>
            <person name="Spatafora J."/>
            <person name="Crous P."/>
            <person name="Grigoriev I."/>
        </authorList>
    </citation>
    <scope>NUCLEOTIDE SEQUENCE</scope>
    <source>
        <strain evidence="2">CBS 183.55</strain>
    </source>
</reference>
<evidence type="ECO:0000313" key="2">
    <source>
        <dbReference type="EMBL" id="KAF1931510.1"/>
    </source>
</evidence>
<organism evidence="2 3">
    <name type="scientific">Didymella exigua CBS 183.55</name>
    <dbReference type="NCBI Taxonomy" id="1150837"/>
    <lineage>
        <taxon>Eukaryota</taxon>
        <taxon>Fungi</taxon>
        <taxon>Dikarya</taxon>
        <taxon>Ascomycota</taxon>
        <taxon>Pezizomycotina</taxon>
        <taxon>Dothideomycetes</taxon>
        <taxon>Pleosporomycetidae</taxon>
        <taxon>Pleosporales</taxon>
        <taxon>Pleosporineae</taxon>
        <taxon>Didymellaceae</taxon>
        <taxon>Didymella</taxon>
    </lineage>
</organism>
<evidence type="ECO:0000313" key="3">
    <source>
        <dbReference type="Proteomes" id="UP000800082"/>
    </source>
</evidence>
<feature type="region of interest" description="Disordered" evidence="1">
    <location>
        <begin position="1"/>
        <end position="90"/>
    </location>
</feature>
<name>A0A6A5RW41_9PLEO</name>
<dbReference type="RefSeq" id="XP_033451758.1">
    <property type="nucleotide sequence ID" value="XM_033589234.1"/>
</dbReference>
<feature type="compositionally biased region" description="Acidic residues" evidence="1">
    <location>
        <begin position="181"/>
        <end position="195"/>
    </location>
</feature>
<feature type="compositionally biased region" description="Polar residues" evidence="1">
    <location>
        <begin position="198"/>
        <end position="207"/>
    </location>
</feature>
<evidence type="ECO:0000256" key="1">
    <source>
        <dbReference type="SAM" id="MobiDB-lite"/>
    </source>
</evidence>
<accession>A0A6A5RW41</accession>
<feature type="region of interest" description="Disordered" evidence="1">
    <location>
        <begin position="139"/>
        <end position="207"/>
    </location>
</feature>
<feature type="compositionally biased region" description="Polar residues" evidence="1">
    <location>
        <begin position="51"/>
        <end position="61"/>
    </location>
</feature>
<dbReference type="OrthoDB" id="2687452at2759"/>
<keyword evidence="3" id="KW-1185">Reference proteome</keyword>
<feature type="compositionally biased region" description="Basic residues" evidence="1">
    <location>
        <begin position="166"/>
        <end position="177"/>
    </location>
</feature>